<dbReference type="PROSITE" id="PS50003">
    <property type="entry name" value="PH_DOMAIN"/>
    <property type="match status" value="1"/>
</dbReference>
<proteinExistence type="inferred from homology"/>
<evidence type="ECO:0000256" key="1">
    <source>
        <dbReference type="ARBA" id="ARBA00003361"/>
    </source>
</evidence>
<evidence type="ECO:0000259" key="8">
    <source>
        <dbReference type="PROSITE" id="PS50003"/>
    </source>
</evidence>
<keyword evidence="10" id="KW-1185">Reference proteome</keyword>
<dbReference type="SUPFAM" id="SSF50729">
    <property type="entry name" value="PH domain-like"/>
    <property type="match status" value="1"/>
</dbReference>
<dbReference type="Gene3D" id="3.30.70.3490">
    <property type="match status" value="1"/>
</dbReference>
<gene>
    <name evidence="9" type="ORF">HKI87_11g66820</name>
</gene>
<protein>
    <submittedName>
        <fullName evidence="9">Oxysterol-binding protein</fullName>
    </submittedName>
</protein>
<dbReference type="GO" id="GO:0005829">
    <property type="term" value="C:cytosol"/>
    <property type="evidence" value="ECO:0007669"/>
    <property type="project" value="TreeGrafter"/>
</dbReference>
<feature type="region of interest" description="Disordered" evidence="7">
    <location>
        <begin position="321"/>
        <end position="346"/>
    </location>
</feature>
<feature type="coiled-coil region" evidence="6">
    <location>
        <begin position="181"/>
        <end position="244"/>
    </location>
</feature>
<evidence type="ECO:0000313" key="10">
    <source>
        <dbReference type="Proteomes" id="UP001472866"/>
    </source>
</evidence>
<evidence type="ECO:0000256" key="7">
    <source>
        <dbReference type="SAM" id="MobiDB-lite"/>
    </source>
</evidence>
<dbReference type="PANTHER" id="PTHR10972:SF96">
    <property type="entry name" value="OXYSTEROL-BINDING PROTEIN-RELATED PROTEIN 1A-RELATED"/>
    <property type="match status" value="1"/>
</dbReference>
<comment type="similarity">
    <text evidence="2">Belongs to the OSBP family.</text>
</comment>
<accession>A0AAX4PFI4</accession>
<dbReference type="InterPro" id="IPR000648">
    <property type="entry name" value="Oxysterol-bd"/>
</dbReference>
<dbReference type="InterPro" id="IPR011993">
    <property type="entry name" value="PH-like_dom_sf"/>
</dbReference>
<feature type="compositionally biased region" description="Low complexity" evidence="7">
    <location>
        <begin position="321"/>
        <end position="335"/>
    </location>
</feature>
<comment type="function">
    <text evidence="1">May be involved in the transport of sterols.</text>
</comment>
<keyword evidence="4" id="KW-0445">Lipid transport</keyword>
<feature type="domain" description="PH" evidence="8">
    <location>
        <begin position="112"/>
        <end position="143"/>
    </location>
</feature>
<evidence type="ECO:0000256" key="4">
    <source>
        <dbReference type="ARBA" id="ARBA00023055"/>
    </source>
</evidence>
<dbReference type="InterPro" id="IPR037239">
    <property type="entry name" value="OSBP_sf"/>
</dbReference>
<dbReference type="Pfam" id="PF01237">
    <property type="entry name" value="Oxysterol_BP"/>
    <property type="match status" value="1"/>
</dbReference>
<evidence type="ECO:0000256" key="2">
    <source>
        <dbReference type="ARBA" id="ARBA00008842"/>
    </source>
</evidence>
<evidence type="ECO:0000256" key="3">
    <source>
        <dbReference type="ARBA" id="ARBA00022448"/>
    </source>
</evidence>
<keyword evidence="6" id="KW-0175">Coiled coil</keyword>
<dbReference type="PANTHER" id="PTHR10972">
    <property type="entry name" value="OXYSTEROL-BINDING PROTEIN-RELATED"/>
    <property type="match status" value="1"/>
</dbReference>
<organism evidence="9 10">
    <name type="scientific">Chloropicon roscoffensis</name>
    <dbReference type="NCBI Taxonomy" id="1461544"/>
    <lineage>
        <taxon>Eukaryota</taxon>
        <taxon>Viridiplantae</taxon>
        <taxon>Chlorophyta</taxon>
        <taxon>Chloropicophyceae</taxon>
        <taxon>Chloropicales</taxon>
        <taxon>Chloropicaceae</taxon>
        <taxon>Chloropicon</taxon>
    </lineage>
</organism>
<sequence>MNGDRGRPKVAALDHFRILTSPPSCAGCSTNKILRYFKVSGDKLSNMTYITDYCRNNGQVEFIGELTTRFETDARAQFKPSQQKHIEDLEEKGSVHVEVAKFRASGSDLRKFYVHSGTMTLMLKAESSSERSAWLNALQSERTAAKTPKTPLPKTPATPAVATVLATSDHIREDVKRFMDLMRANEASDELLIEVETLLQNIQAKVMDQLYVEREKRVKLLDYVKALENDKQDLESKLLVENHTRISLSGSAHAPSSAAFHERAGSVDDSEGEEGFQDDNVASSDDENEAAAGLVGSDQDDDDDFYDCTDRESFSDDFAGLSSASASAEPGSGLPMPEGLESAPRRHRRIKLPDPAEKEKKVSLWTIIRDMVGKDLTRVCLPVYFNEPISALQKLCEDFVYLDLLDKAAASKKGSLERMMFVCGFAVSGYSNTEGRTRKPFNPLLGETFEFLSPEKGFRFFSEKVVHHPTILAAVAEGRGWKWDTAGELKSKFWGRSVEVIPVGTLTLKFHDGEVITYNKVTTLVNNIIIGKMKIEHSGPMKIESTLGVKAKIKFKETGILDRAPHLLKGYIQDRDGNKVATLRGQWSKDLMVEHQGGEECVWKHTMKPEGEPGSRNLPKFTMTLNELFEDERATICPTDTRLRPDQHFLEVGQYSKANDEKLRVEQKQRAARKAAEQGEGYKPKWFTLAPGSNPKKWKFDSTFHYTDEYWQARETGDFGRCQDIFG</sequence>
<evidence type="ECO:0000313" key="9">
    <source>
        <dbReference type="EMBL" id="WZN65125.1"/>
    </source>
</evidence>
<keyword evidence="5" id="KW-0446">Lipid-binding</keyword>
<dbReference type="EMBL" id="CP151511">
    <property type="protein sequence ID" value="WZN65125.1"/>
    <property type="molecule type" value="Genomic_DNA"/>
</dbReference>
<dbReference type="AlphaFoldDB" id="A0AAX4PFI4"/>
<evidence type="ECO:0000256" key="6">
    <source>
        <dbReference type="SAM" id="Coils"/>
    </source>
</evidence>
<dbReference type="Gene3D" id="2.30.29.30">
    <property type="entry name" value="Pleckstrin-homology domain (PH domain)/Phosphotyrosine-binding domain (PTB)"/>
    <property type="match status" value="1"/>
</dbReference>
<dbReference type="GO" id="GO:0016020">
    <property type="term" value="C:membrane"/>
    <property type="evidence" value="ECO:0007669"/>
    <property type="project" value="TreeGrafter"/>
</dbReference>
<keyword evidence="3" id="KW-0813">Transport</keyword>
<dbReference type="SUPFAM" id="SSF144000">
    <property type="entry name" value="Oxysterol-binding protein-like"/>
    <property type="match status" value="1"/>
</dbReference>
<dbReference type="GO" id="GO:0120009">
    <property type="term" value="P:intermembrane lipid transfer"/>
    <property type="evidence" value="ECO:0007669"/>
    <property type="project" value="UniProtKB-ARBA"/>
</dbReference>
<feature type="compositionally biased region" description="Acidic residues" evidence="7">
    <location>
        <begin position="268"/>
        <end position="277"/>
    </location>
</feature>
<feature type="region of interest" description="Disordered" evidence="7">
    <location>
        <begin position="248"/>
        <end position="306"/>
    </location>
</feature>
<dbReference type="FunFam" id="2.40.160.120:FF:000001">
    <property type="entry name" value="Oxysterol-binding protein"/>
    <property type="match status" value="1"/>
</dbReference>
<dbReference type="InterPro" id="IPR001849">
    <property type="entry name" value="PH_domain"/>
</dbReference>
<dbReference type="Proteomes" id="UP001472866">
    <property type="component" value="Chromosome 11"/>
</dbReference>
<name>A0AAX4PFI4_9CHLO</name>
<dbReference type="Gene3D" id="2.40.160.120">
    <property type="match status" value="1"/>
</dbReference>
<evidence type="ECO:0000256" key="5">
    <source>
        <dbReference type="ARBA" id="ARBA00023121"/>
    </source>
</evidence>
<reference evidence="9 10" key="1">
    <citation type="submission" date="2024-03" db="EMBL/GenBank/DDBJ databases">
        <title>Complete genome sequence of the green alga Chloropicon roscoffensis RCC1871.</title>
        <authorList>
            <person name="Lemieux C."/>
            <person name="Pombert J.-F."/>
            <person name="Otis C."/>
            <person name="Turmel M."/>
        </authorList>
    </citation>
    <scope>NUCLEOTIDE SEQUENCE [LARGE SCALE GENOMIC DNA]</scope>
    <source>
        <strain evidence="9 10">RCC1871</strain>
    </source>
</reference>
<dbReference type="GO" id="GO:0032934">
    <property type="term" value="F:sterol binding"/>
    <property type="evidence" value="ECO:0007669"/>
    <property type="project" value="TreeGrafter"/>
</dbReference>